<keyword evidence="5 8" id="KW-0812">Transmembrane</keyword>
<comment type="subcellular location">
    <subcellularLocation>
        <location evidence="1">Cell inner membrane</location>
        <topology evidence="1">Multi-pass membrane protein</topology>
    </subcellularLocation>
</comment>
<keyword evidence="2" id="KW-0813">Transport</keyword>
<organism evidence="9 10">
    <name type="scientific">Vanrija albida</name>
    <dbReference type="NCBI Taxonomy" id="181172"/>
    <lineage>
        <taxon>Eukaryota</taxon>
        <taxon>Fungi</taxon>
        <taxon>Dikarya</taxon>
        <taxon>Basidiomycota</taxon>
        <taxon>Agaricomycotina</taxon>
        <taxon>Tremellomycetes</taxon>
        <taxon>Trichosporonales</taxon>
        <taxon>Trichosporonaceae</taxon>
        <taxon>Vanrija</taxon>
    </lineage>
</organism>
<dbReference type="PANTHER" id="PTHR30574:SF1">
    <property type="entry name" value="SULPHUR TRANSPORT DOMAIN-CONTAINING PROTEIN"/>
    <property type="match status" value="1"/>
</dbReference>
<name>A0ABR3Q069_9TREE</name>
<dbReference type="InterPro" id="IPR046513">
    <property type="entry name" value="DUF6691"/>
</dbReference>
<dbReference type="Pfam" id="PF20398">
    <property type="entry name" value="DUF6691"/>
    <property type="match status" value="1"/>
</dbReference>
<protein>
    <recommendedName>
        <fullName evidence="11">Sulphur transport domain-containing protein</fullName>
    </recommendedName>
</protein>
<evidence type="ECO:0000256" key="8">
    <source>
        <dbReference type="SAM" id="Phobius"/>
    </source>
</evidence>
<evidence type="ECO:0008006" key="11">
    <source>
        <dbReference type="Google" id="ProtNLM"/>
    </source>
</evidence>
<dbReference type="EMBL" id="JBBXJM010000004">
    <property type="protein sequence ID" value="KAL1407957.1"/>
    <property type="molecule type" value="Genomic_DNA"/>
</dbReference>
<evidence type="ECO:0000256" key="4">
    <source>
        <dbReference type="ARBA" id="ARBA00022519"/>
    </source>
</evidence>
<keyword evidence="7 8" id="KW-0472">Membrane</keyword>
<reference evidence="9 10" key="1">
    <citation type="submission" date="2023-08" db="EMBL/GenBank/DDBJ databases">
        <title>Annotated Genome Sequence of Vanrija albida AlHP1.</title>
        <authorList>
            <person name="Herzog R."/>
        </authorList>
    </citation>
    <scope>NUCLEOTIDE SEQUENCE [LARGE SCALE GENOMIC DNA]</scope>
    <source>
        <strain evidence="9 10">AlHP1</strain>
    </source>
</reference>
<evidence type="ECO:0000256" key="3">
    <source>
        <dbReference type="ARBA" id="ARBA00022475"/>
    </source>
</evidence>
<evidence type="ECO:0000256" key="6">
    <source>
        <dbReference type="ARBA" id="ARBA00022989"/>
    </source>
</evidence>
<keyword evidence="3" id="KW-1003">Cell membrane</keyword>
<comment type="caution">
    <text evidence="9">The sequence shown here is derived from an EMBL/GenBank/DDBJ whole genome shotgun (WGS) entry which is preliminary data.</text>
</comment>
<dbReference type="RefSeq" id="XP_069207901.1">
    <property type="nucleotide sequence ID" value="XM_069353259.1"/>
</dbReference>
<evidence type="ECO:0000313" key="9">
    <source>
        <dbReference type="EMBL" id="KAL1407957.1"/>
    </source>
</evidence>
<dbReference type="Pfam" id="PF04143">
    <property type="entry name" value="Sulf_transp"/>
    <property type="match status" value="1"/>
</dbReference>
<dbReference type="Proteomes" id="UP001565368">
    <property type="component" value="Unassembled WGS sequence"/>
</dbReference>
<feature type="transmembrane region" description="Helical" evidence="8">
    <location>
        <begin position="50"/>
        <end position="73"/>
    </location>
</feature>
<evidence type="ECO:0000256" key="1">
    <source>
        <dbReference type="ARBA" id="ARBA00004429"/>
    </source>
</evidence>
<dbReference type="PANTHER" id="PTHR30574">
    <property type="entry name" value="INNER MEMBRANE PROTEIN YEDE"/>
    <property type="match status" value="1"/>
</dbReference>
<evidence type="ECO:0000256" key="5">
    <source>
        <dbReference type="ARBA" id="ARBA00022692"/>
    </source>
</evidence>
<evidence type="ECO:0000313" key="10">
    <source>
        <dbReference type="Proteomes" id="UP001565368"/>
    </source>
</evidence>
<keyword evidence="6 8" id="KW-1133">Transmembrane helix</keyword>
<evidence type="ECO:0000256" key="2">
    <source>
        <dbReference type="ARBA" id="ARBA00022448"/>
    </source>
</evidence>
<feature type="transmembrane region" description="Helical" evidence="8">
    <location>
        <begin position="85"/>
        <end position="102"/>
    </location>
</feature>
<feature type="transmembrane region" description="Helical" evidence="8">
    <location>
        <begin position="123"/>
        <end position="140"/>
    </location>
</feature>
<proteinExistence type="predicted"/>
<dbReference type="InterPro" id="IPR007272">
    <property type="entry name" value="Sulf_transp_TsuA/YedE"/>
</dbReference>
<evidence type="ECO:0000256" key="7">
    <source>
        <dbReference type="ARBA" id="ARBA00023136"/>
    </source>
</evidence>
<gene>
    <name evidence="9" type="ORF">Q8F55_004754</name>
</gene>
<feature type="transmembrane region" description="Helical" evidence="8">
    <location>
        <begin position="238"/>
        <end position="259"/>
    </location>
</feature>
<sequence>MPFTPLETLAGGAILHLSTSSLLTSTGRVLGISGIVDGSLLGDNAAWRHAVVIGLFAGPLIVAATGLDAVVAVPGAGASLWAQQGLVRLSIAGLLVGFGSRLGSGCTSGHFLCGASRLSPRSLLATAVFFSTAVATARLIPAPIAEAPGVDASAVLLPPAWHVPILAALVGGVAWANAALTARVLAAGNKAPAVVDDYLPGLDDDEHGRRVRFPPPPPTYPPGAEGRLTPHAYTALQLAPYLLTGVTFSLGLIVSGMVSPLKVIGFLRFPPPLAGFDPSLALVFLGGVVPNAVHWRRVVPVPKLPWEKWRVPSRTELDWRLVAGSLLFGLGWGLAGVCPGPAVVAGSQLSLNLFSALRSEGVDAVFGTAGKALLGWAAFADLLVIGMAAAKGFEKAIAAAGPHVHPKKNDDKDVDTQVDH</sequence>
<keyword evidence="10" id="KW-1185">Reference proteome</keyword>
<feature type="transmembrane region" description="Helical" evidence="8">
    <location>
        <begin position="279"/>
        <end position="298"/>
    </location>
</feature>
<accession>A0ABR3Q069</accession>
<keyword evidence="4" id="KW-0997">Cell inner membrane</keyword>
<feature type="transmembrane region" description="Helical" evidence="8">
    <location>
        <begin position="160"/>
        <end position="180"/>
    </location>
</feature>
<feature type="transmembrane region" description="Helical" evidence="8">
    <location>
        <begin position="319"/>
        <end position="344"/>
    </location>
</feature>
<feature type="transmembrane region" description="Helical" evidence="8">
    <location>
        <begin position="364"/>
        <end position="385"/>
    </location>
</feature>
<dbReference type="GeneID" id="95985797"/>